<proteinExistence type="predicted"/>
<dbReference type="Proteomes" id="UP001162060">
    <property type="component" value="Unassembled WGS sequence"/>
</dbReference>
<gene>
    <name evidence="1" type="ORF">PM001_LOCUS30408</name>
</gene>
<organism evidence="1 2">
    <name type="scientific">Peronospora matthiolae</name>
    <dbReference type="NCBI Taxonomy" id="2874970"/>
    <lineage>
        <taxon>Eukaryota</taxon>
        <taxon>Sar</taxon>
        <taxon>Stramenopiles</taxon>
        <taxon>Oomycota</taxon>
        <taxon>Peronosporomycetes</taxon>
        <taxon>Peronosporales</taxon>
        <taxon>Peronosporaceae</taxon>
        <taxon>Peronospora</taxon>
    </lineage>
</organism>
<evidence type="ECO:0000313" key="2">
    <source>
        <dbReference type="Proteomes" id="UP001162060"/>
    </source>
</evidence>
<comment type="caution">
    <text evidence="1">The sequence shown here is derived from an EMBL/GenBank/DDBJ whole genome shotgun (WGS) entry which is preliminary data.</text>
</comment>
<sequence>MLLTPLLSTQRISTGSFEPPAIHVIMSGR</sequence>
<evidence type="ECO:0000313" key="1">
    <source>
        <dbReference type="EMBL" id="CAK7945258.1"/>
    </source>
</evidence>
<accession>A0AAV1VGT4</accession>
<name>A0AAV1VGT4_9STRA</name>
<reference evidence="1" key="1">
    <citation type="submission" date="2024-01" db="EMBL/GenBank/DDBJ databases">
        <authorList>
            <person name="Webb A."/>
        </authorList>
    </citation>
    <scope>NUCLEOTIDE SEQUENCE</scope>
    <source>
        <strain evidence="1">Pm1</strain>
    </source>
</reference>
<dbReference type="AlphaFoldDB" id="A0AAV1VGT4"/>
<protein>
    <submittedName>
        <fullName evidence="1">Uncharacterized protein</fullName>
    </submittedName>
</protein>
<dbReference type="EMBL" id="CAKLBY020000320">
    <property type="protein sequence ID" value="CAK7945258.1"/>
    <property type="molecule type" value="Genomic_DNA"/>
</dbReference>